<accession>A0A6J5LGA7</accession>
<sequence>MWWRIAVVALAFAAGFALDGPSNIRHDYWFEPKGGTYITCHRQGSFDPAVQFVLFQAPVMVRQVLQKPLPDCSGEGKTFFVRFPQPRTPDQMKVQHDEMRRDAAGLVLSVCSVVALVSLCNSARRRWKCRNR</sequence>
<evidence type="ECO:0000256" key="1">
    <source>
        <dbReference type="SAM" id="Phobius"/>
    </source>
</evidence>
<keyword evidence="1" id="KW-0472">Membrane</keyword>
<feature type="transmembrane region" description="Helical" evidence="1">
    <location>
        <begin position="103"/>
        <end position="123"/>
    </location>
</feature>
<evidence type="ECO:0000313" key="2">
    <source>
        <dbReference type="EMBL" id="CAB4130689.1"/>
    </source>
</evidence>
<name>A0A6J5LGA7_9CAUD</name>
<reference evidence="2" key="1">
    <citation type="submission" date="2020-04" db="EMBL/GenBank/DDBJ databases">
        <authorList>
            <person name="Chiriac C."/>
            <person name="Salcher M."/>
            <person name="Ghai R."/>
            <person name="Kavagutti S V."/>
        </authorList>
    </citation>
    <scope>NUCLEOTIDE SEQUENCE</scope>
</reference>
<keyword evidence="1" id="KW-1133">Transmembrane helix</keyword>
<keyword evidence="1" id="KW-0812">Transmembrane</keyword>
<dbReference type="EMBL" id="LR796251">
    <property type="protein sequence ID" value="CAB4130689.1"/>
    <property type="molecule type" value="Genomic_DNA"/>
</dbReference>
<protein>
    <submittedName>
        <fullName evidence="2">Uncharacterized protein</fullName>
    </submittedName>
</protein>
<organism evidence="2">
    <name type="scientific">uncultured Caudovirales phage</name>
    <dbReference type="NCBI Taxonomy" id="2100421"/>
    <lineage>
        <taxon>Viruses</taxon>
        <taxon>Duplodnaviria</taxon>
        <taxon>Heunggongvirae</taxon>
        <taxon>Uroviricota</taxon>
        <taxon>Caudoviricetes</taxon>
        <taxon>Peduoviridae</taxon>
        <taxon>Maltschvirus</taxon>
        <taxon>Maltschvirus maltsch</taxon>
    </lineage>
</organism>
<gene>
    <name evidence="2" type="ORF">UFOVP130_26</name>
</gene>
<proteinExistence type="predicted"/>